<proteinExistence type="predicted"/>
<organism evidence="7 8">
    <name type="scientific">Solidesulfovibrio carbinoliphilus subsp. oakridgensis</name>
    <dbReference type="NCBI Taxonomy" id="694327"/>
    <lineage>
        <taxon>Bacteria</taxon>
        <taxon>Pseudomonadati</taxon>
        <taxon>Thermodesulfobacteriota</taxon>
        <taxon>Desulfovibrionia</taxon>
        <taxon>Desulfovibrionales</taxon>
        <taxon>Desulfovibrionaceae</taxon>
        <taxon>Solidesulfovibrio</taxon>
    </lineage>
</organism>
<feature type="transmembrane region" description="Helical" evidence="6">
    <location>
        <begin position="87"/>
        <end position="107"/>
    </location>
</feature>
<keyword evidence="4 6" id="KW-1133">Transmembrane helix</keyword>
<evidence type="ECO:0000256" key="4">
    <source>
        <dbReference type="ARBA" id="ARBA00022989"/>
    </source>
</evidence>
<evidence type="ECO:0000256" key="1">
    <source>
        <dbReference type="ARBA" id="ARBA00004651"/>
    </source>
</evidence>
<accession>G7Q8A8</accession>
<dbReference type="InterPro" id="IPR050833">
    <property type="entry name" value="Poly_Biosynth_Transport"/>
</dbReference>
<feature type="transmembrane region" description="Helical" evidence="6">
    <location>
        <begin position="207"/>
        <end position="226"/>
    </location>
</feature>
<evidence type="ECO:0000256" key="2">
    <source>
        <dbReference type="ARBA" id="ARBA00022475"/>
    </source>
</evidence>
<evidence type="ECO:0000313" key="7">
    <source>
        <dbReference type="EMBL" id="EHJ48122.1"/>
    </source>
</evidence>
<comment type="subcellular location">
    <subcellularLocation>
        <location evidence="1">Cell membrane</location>
        <topology evidence="1">Multi-pass membrane protein</topology>
    </subcellularLocation>
</comment>
<feature type="transmembrane region" description="Helical" evidence="6">
    <location>
        <begin position="262"/>
        <end position="280"/>
    </location>
</feature>
<keyword evidence="3 6" id="KW-0812">Transmembrane</keyword>
<evidence type="ECO:0000256" key="6">
    <source>
        <dbReference type="SAM" id="Phobius"/>
    </source>
</evidence>
<evidence type="ECO:0000256" key="3">
    <source>
        <dbReference type="ARBA" id="ARBA00022692"/>
    </source>
</evidence>
<reference evidence="8" key="1">
    <citation type="journal article" date="2015" name="Genome Announc.">
        <title>High-Quality Draft Genome Sequence of Desulfovibrio carbinoliphilus FW-101-2B, an Organic Acid-Oxidizing Sulfate-Reducing Bacterium Isolated from Uranium(VI)-Contaminated Groundwater.</title>
        <authorList>
            <person name="Ramsay B.D."/>
            <person name="Hwang C."/>
            <person name="Woo H.L."/>
            <person name="Carroll S.L."/>
            <person name="Lucas S."/>
            <person name="Han J."/>
            <person name="Lapidus A.L."/>
            <person name="Cheng J.F."/>
            <person name="Goodwin L.A."/>
            <person name="Pitluck S."/>
            <person name="Peters L."/>
            <person name="Chertkov O."/>
            <person name="Held B."/>
            <person name="Detter J.C."/>
            <person name="Han C.S."/>
            <person name="Tapia R."/>
            <person name="Land M.L."/>
            <person name="Hauser L.J."/>
            <person name="Kyrpides N.C."/>
            <person name="Ivanova N.N."/>
            <person name="Mikhailova N."/>
            <person name="Pagani I."/>
            <person name="Woyke T."/>
            <person name="Arkin A.P."/>
            <person name="Dehal P."/>
            <person name="Chivian D."/>
            <person name="Criddle C.S."/>
            <person name="Wu W."/>
            <person name="Chakraborty R."/>
            <person name="Hazen T.C."/>
            <person name="Fields M.W."/>
        </authorList>
    </citation>
    <scope>NUCLEOTIDE SEQUENCE [LARGE SCALE GENOMIC DNA]</scope>
    <source>
        <strain evidence="8">FW-101-2B</strain>
    </source>
</reference>
<feature type="transmembrane region" description="Helical" evidence="6">
    <location>
        <begin position="419"/>
        <end position="437"/>
    </location>
</feature>
<name>G7Q8A8_9BACT</name>
<evidence type="ECO:0000313" key="8">
    <source>
        <dbReference type="Proteomes" id="UP000004662"/>
    </source>
</evidence>
<evidence type="ECO:0000256" key="5">
    <source>
        <dbReference type="ARBA" id="ARBA00023136"/>
    </source>
</evidence>
<dbReference type="PANTHER" id="PTHR30250">
    <property type="entry name" value="PST FAMILY PREDICTED COLANIC ACID TRANSPORTER"/>
    <property type="match status" value="1"/>
</dbReference>
<dbReference type="PANTHER" id="PTHR30250:SF11">
    <property type="entry name" value="O-ANTIGEN TRANSPORTER-RELATED"/>
    <property type="match status" value="1"/>
</dbReference>
<dbReference type="HOGENOM" id="CLU_548280_0_0_7"/>
<dbReference type="GO" id="GO:0005886">
    <property type="term" value="C:plasma membrane"/>
    <property type="evidence" value="ECO:0007669"/>
    <property type="project" value="UniProtKB-SubCell"/>
</dbReference>
<dbReference type="Proteomes" id="UP000004662">
    <property type="component" value="Chromosome"/>
</dbReference>
<dbReference type="InterPro" id="IPR002797">
    <property type="entry name" value="Polysacc_synth"/>
</dbReference>
<dbReference type="RefSeq" id="WP_009181504.1">
    <property type="nucleotide sequence ID" value="NZ_CM001368.1"/>
</dbReference>
<feature type="transmembrane region" description="Helical" evidence="6">
    <location>
        <begin position="359"/>
        <end position="378"/>
    </location>
</feature>
<keyword evidence="8" id="KW-1185">Reference proteome</keyword>
<dbReference type="EMBL" id="CM001368">
    <property type="protein sequence ID" value="EHJ48122.1"/>
    <property type="molecule type" value="Genomic_DNA"/>
</dbReference>
<gene>
    <name evidence="7" type="ORF">DFW101_2116</name>
</gene>
<feature type="transmembrane region" description="Helical" evidence="6">
    <location>
        <begin position="175"/>
        <end position="195"/>
    </location>
</feature>
<feature type="transmembrane region" description="Helical" evidence="6">
    <location>
        <begin position="113"/>
        <end position="138"/>
    </location>
</feature>
<keyword evidence="5 6" id="KW-0472">Membrane</keyword>
<feature type="transmembrane region" description="Helical" evidence="6">
    <location>
        <begin position="324"/>
        <end position="347"/>
    </location>
</feature>
<protein>
    <submittedName>
        <fullName evidence="7">Polysaccharide biosynthesis protein</fullName>
    </submittedName>
</protein>
<dbReference type="eggNOG" id="COG2244">
    <property type="taxonomic scope" value="Bacteria"/>
</dbReference>
<sequence>MVTPPPGSLARNFLSLAASRAVQAAAGFGVLLAVARSLPLDAYGRYATATALAAAVVAITYGGIQQVMIRDLAASRADGPVIVGRALVLRLLLTAAAGLVLGAIGLFPGGPAALGPALVLAFGIEACRAMGLLGCAVFQAYERMAYEPPLSILTGAASLALVGLALFSGQGLPGVLAALLLAAGLHAALVWRVVVRSLVRPAFDRDRAALLRMLAATSVVGLGVFFQQNLFRANTLALAWLSNLAAVADFQAPHEFVLKLEILPQALMLAVYPVLARLAPADRPAARRLYRLVFAQTLYAMALPAILLAVYAEPACLLLFGEKFAGAAPVLRLLALAVVPLALDMLVNNLLVAIGRQRYALFYAAAALALNILGNLYAVPRHGAAGAAVVAVASYLWLLAFSSRFAARHGFRPRAAGPLARVCCAGGACLGACLLLGHAPLLGAAAGTAVYAGVLAGLGAFGKNDLLLLRSVMGPRPSAGAKPGGLA</sequence>
<feature type="transmembrane region" description="Helical" evidence="6">
    <location>
        <begin position="292"/>
        <end position="312"/>
    </location>
</feature>
<feature type="transmembrane region" description="Helical" evidence="6">
    <location>
        <begin position="443"/>
        <end position="461"/>
    </location>
</feature>
<keyword evidence="2" id="KW-1003">Cell membrane</keyword>
<feature type="transmembrane region" description="Helical" evidence="6">
    <location>
        <begin position="150"/>
        <end position="169"/>
    </location>
</feature>
<feature type="transmembrane region" description="Helical" evidence="6">
    <location>
        <begin position="12"/>
        <end position="34"/>
    </location>
</feature>
<feature type="transmembrane region" description="Helical" evidence="6">
    <location>
        <begin position="384"/>
        <end position="407"/>
    </location>
</feature>
<dbReference type="AlphaFoldDB" id="G7Q8A8"/>
<dbReference type="Pfam" id="PF01943">
    <property type="entry name" value="Polysacc_synt"/>
    <property type="match status" value="1"/>
</dbReference>
<dbReference type="STRING" id="694327.DFW101_2116"/>
<feature type="transmembrane region" description="Helical" evidence="6">
    <location>
        <begin position="46"/>
        <end position="67"/>
    </location>
</feature>